<dbReference type="PANTHER" id="PTHR14557:SF5">
    <property type="entry name" value="UBIQUITIN-LIKE DOMAIN-CONTAINING PROTEIN"/>
    <property type="match status" value="1"/>
</dbReference>
<gene>
    <name evidence="4" type="ORF">EMAD1354_LOCUS3029</name>
</gene>
<protein>
    <recommendedName>
        <fullName evidence="3">Ubiquitin-like domain-containing protein</fullName>
    </recommendedName>
</protein>
<dbReference type="CDD" id="cd17039">
    <property type="entry name" value="Ubl_ubiquitin_like"/>
    <property type="match status" value="1"/>
</dbReference>
<sequence length="339" mass="37887">MKVTVLVLTSREHRVEVNACGESGSTDADATVQDVRSALFSQKELGLAPKRHRLRLIFRGKMLNDPMETLKAAGVRENDVLHCTVSEIPQQRTPTAPRVKTAARRQSAENSQRLQRDVDGVTNIVYSRVDEDADDDEVVDRELRAEQLMVLAELGRERNGDENDGLEPYGLLEVEPGEGELSISLRARRNAALRRLRMILSRLHQQASSRRRDVLPTTEGLNSASENEESSDRDGREREEEGEPSGDSVGTFPFYIDSGDEEEQAAALEAFFAQRDGEWSDFIWGVLLGFFLGVIMLIVSMDRGIALSNKWRAGILFGVALNLFGSVSMLLSYNHRRLS</sequence>
<dbReference type="PROSITE" id="PS50053">
    <property type="entry name" value="UBIQUITIN_2"/>
    <property type="match status" value="1"/>
</dbReference>
<feature type="transmembrane region" description="Helical" evidence="2">
    <location>
        <begin position="282"/>
        <end position="301"/>
    </location>
</feature>
<dbReference type="GO" id="GO:0036503">
    <property type="term" value="P:ERAD pathway"/>
    <property type="evidence" value="ECO:0007669"/>
    <property type="project" value="InterPro"/>
</dbReference>
<keyword evidence="2" id="KW-0812">Transmembrane</keyword>
<keyword evidence="2" id="KW-1133">Transmembrane helix</keyword>
<feature type="region of interest" description="Disordered" evidence="1">
    <location>
        <begin position="209"/>
        <end position="252"/>
    </location>
</feature>
<evidence type="ECO:0000313" key="4">
    <source>
        <dbReference type="EMBL" id="CAD8726948.1"/>
    </source>
</evidence>
<evidence type="ECO:0000256" key="2">
    <source>
        <dbReference type="SAM" id="Phobius"/>
    </source>
</evidence>
<organism evidence="4">
    <name type="scientific">Erythrolobus madagascarensis</name>
    <dbReference type="NCBI Taxonomy" id="708628"/>
    <lineage>
        <taxon>Eukaryota</taxon>
        <taxon>Rhodophyta</taxon>
        <taxon>Bangiophyceae</taxon>
        <taxon>Porphyridiales</taxon>
        <taxon>Porphyridiaceae</taxon>
        <taxon>Erythrolobus</taxon>
    </lineage>
</organism>
<dbReference type="InterPro" id="IPR000626">
    <property type="entry name" value="Ubiquitin-like_dom"/>
</dbReference>
<feature type="region of interest" description="Disordered" evidence="1">
    <location>
        <begin position="91"/>
        <end position="114"/>
    </location>
</feature>
<dbReference type="Gene3D" id="3.10.20.90">
    <property type="entry name" value="Phosphatidylinositol 3-kinase Catalytic Subunit, Chain A, domain 1"/>
    <property type="match status" value="1"/>
</dbReference>
<dbReference type="PANTHER" id="PTHR14557">
    <property type="entry name" value="PROTEIN C7ORF21"/>
    <property type="match status" value="1"/>
</dbReference>
<feature type="domain" description="Ubiquitin-like" evidence="3">
    <location>
        <begin position="1"/>
        <end position="82"/>
    </location>
</feature>
<reference evidence="4" key="1">
    <citation type="submission" date="2021-01" db="EMBL/GenBank/DDBJ databases">
        <authorList>
            <person name="Corre E."/>
            <person name="Pelletier E."/>
            <person name="Niang G."/>
            <person name="Scheremetjew M."/>
            <person name="Finn R."/>
            <person name="Kale V."/>
            <person name="Holt S."/>
            <person name="Cochrane G."/>
            <person name="Meng A."/>
            <person name="Brown T."/>
            <person name="Cohen L."/>
        </authorList>
    </citation>
    <scope>NUCLEOTIDE SEQUENCE</scope>
    <source>
        <strain evidence="4">CCMP3276</strain>
    </source>
</reference>
<name>A0A7S0T8P1_9RHOD</name>
<dbReference type="EMBL" id="HBFE01004722">
    <property type="protein sequence ID" value="CAD8726948.1"/>
    <property type="molecule type" value="Transcribed_RNA"/>
</dbReference>
<evidence type="ECO:0000259" key="3">
    <source>
        <dbReference type="PROSITE" id="PS50053"/>
    </source>
</evidence>
<dbReference type="SUPFAM" id="SSF54236">
    <property type="entry name" value="Ubiquitin-like"/>
    <property type="match status" value="1"/>
</dbReference>
<feature type="compositionally biased region" description="Basic and acidic residues" evidence="1">
    <location>
        <begin position="230"/>
        <end position="239"/>
    </location>
</feature>
<dbReference type="AlphaFoldDB" id="A0A7S0T8P1"/>
<proteinExistence type="predicted"/>
<keyword evidence="2" id="KW-0472">Membrane</keyword>
<dbReference type="InterPro" id="IPR025390">
    <property type="entry name" value="Dsc3_C"/>
</dbReference>
<accession>A0A7S0T8P1</accession>
<evidence type="ECO:0000256" key="1">
    <source>
        <dbReference type="SAM" id="MobiDB-lite"/>
    </source>
</evidence>
<dbReference type="Pfam" id="PF13373">
    <property type="entry name" value="Dsc3_C"/>
    <property type="match status" value="1"/>
</dbReference>
<dbReference type="InterPro" id="IPR040352">
    <property type="entry name" value="TMUB1/2"/>
</dbReference>
<feature type="transmembrane region" description="Helical" evidence="2">
    <location>
        <begin position="313"/>
        <end position="333"/>
    </location>
</feature>
<dbReference type="InterPro" id="IPR029071">
    <property type="entry name" value="Ubiquitin-like_domsf"/>
</dbReference>